<reference evidence="1 2" key="1">
    <citation type="submission" date="2023-09" db="EMBL/GenBank/DDBJ databases">
        <title>Whole genome shotgun sequencing (WGS) of Bosea sp. ZW T0_25, isolated from stored onions (Allium cepa).</title>
        <authorList>
            <person name="Stoll D.A."/>
            <person name="Huch M."/>
        </authorList>
    </citation>
    <scope>NUCLEOTIDE SEQUENCE [LARGE SCALE GENOMIC DNA]</scope>
    <source>
        <strain evidence="1 2">ZW T0_25</strain>
    </source>
</reference>
<dbReference type="EMBL" id="JAWDID010000095">
    <property type="protein sequence ID" value="MDU0343918.1"/>
    <property type="molecule type" value="Genomic_DNA"/>
</dbReference>
<comment type="caution">
    <text evidence="1">The sequence shown here is derived from an EMBL/GenBank/DDBJ whole genome shotgun (WGS) entry which is preliminary data.</text>
</comment>
<keyword evidence="2" id="KW-1185">Reference proteome</keyword>
<evidence type="ECO:0000313" key="1">
    <source>
        <dbReference type="EMBL" id="MDU0343918.1"/>
    </source>
</evidence>
<accession>A0ABU3SGI9</accession>
<protein>
    <submittedName>
        <fullName evidence="1">Uncharacterized protein</fullName>
    </submittedName>
</protein>
<gene>
    <name evidence="1" type="ORF">RKE40_28890</name>
</gene>
<name>A0ABU3SGI9_9HYPH</name>
<sequence>MPSTTGKPIIEIPVVNVSEVVVSTDMGEGAMIKLETEADADLWLVLSPTVLVQLEVMLARAAQEQAKKVPRQ</sequence>
<dbReference type="Proteomes" id="UP001254257">
    <property type="component" value="Unassembled WGS sequence"/>
</dbReference>
<evidence type="ECO:0000313" key="2">
    <source>
        <dbReference type="Proteomes" id="UP001254257"/>
    </source>
</evidence>
<proteinExistence type="predicted"/>
<dbReference type="RefSeq" id="WP_316021610.1">
    <property type="nucleotide sequence ID" value="NZ_JAWDID010000095.1"/>
</dbReference>
<organism evidence="1 2">
    <name type="scientific">Bosea rubneri</name>
    <dbReference type="NCBI Taxonomy" id="3075434"/>
    <lineage>
        <taxon>Bacteria</taxon>
        <taxon>Pseudomonadati</taxon>
        <taxon>Pseudomonadota</taxon>
        <taxon>Alphaproteobacteria</taxon>
        <taxon>Hyphomicrobiales</taxon>
        <taxon>Boseaceae</taxon>
        <taxon>Bosea</taxon>
    </lineage>
</organism>